<comment type="subcellular location">
    <subcellularLocation>
        <location evidence="1">Secreted</location>
    </subcellularLocation>
</comment>
<evidence type="ECO:0000313" key="5">
    <source>
        <dbReference type="Proteomes" id="UP001202402"/>
    </source>
</evidence>
<sequence>MNQAYSKLKQQRSVSQERGHAMYQNRYEYDCGCEDCCDCGCNCDYDNDFNNDFNDDFQQNCTQSSCCVGPMGPRGPRGPQGPRGLQGQQGREGLQGPRGPQGVTGPQGTPGMQGIPGPTGPMGLQGPRGLTGATGAQGPQGVMGATGPAGESAVMPQFASGALYSYSGKEACSQAPVAFDVSNINYGLGVSNDFQSLIIHQPGTYVVQYGMLIGNAPCDGDSIALELNHSMLIEESRMPAICENTLVSGVCILTLNEGDELGLLADSQNCITLCCRNNTVNAYLVAYQINA</sequence>
<proteinExistence type="predicted"/>
<evidence type="ECO:0000256" key="3">
    <source>
        <dbReference type="SAM" id="MobiDB-lite"/>
    </source>
</evidence>
<accession>A0ABS9R5Z3</accession>
<keyword evidence="5" id="KW-1185">Reference proteome</keyword>
<evidence type="ECO:0000313" key="4">
    <source>
        <dbReference type="EMBL" id="MCH4284219.1"/>
    </source>
</evidence>
<organism evidence="4 5">
    <name type="scientific">Amedibacillus hominis</name>
    <dbReference type="NCBI Taxonomy" id="2897776"/>
    <lineage>
        <taxon>Bacteria</taxon>
        <taxon>Bacillati</taxon>
        <taxon>Bacillota</taxon>
        <taxon>Erysipelotrichia</taxon>
        <taxon>Erysipelotrichales</taxon>
        <taxon>Erysipelotrichaceae</taxon>
        <taxon>Amedibacillus</taxon>
    </lineage>
</organism>
<keyword evidence="2" id="KW-0964">Secreted</keyword>
<protein>
    <submittedName>
        <fullName evidence="4">Collagen-like protein</fullName>
    </submittedName>
</protein>
<feature type="compositionally biased region" description="Low complexity" evidence="3">
    <location>
        <begin position="80"/>
        <end position="116"/>
    </location>
</feature>
<name>A0ABS9R5Z3_9FIRM</name>
<feature type="region of interest" description="Disordered" evidence="3">
    <location>
        <begin position="72"/>
        <end position="135"/>
    </location>
</feature>
<reference evidence="4 5" key="1">
    <citation type="submission" date="2022-02" db="EMBL/GenBank/DDBJ databases">
        <title>Genome of Erysipelotrichaceae sp. nov. NSJ-176 isolated from human feces.</title>
        <authorList>
            <person name="Abdugheni R."/>
        </authorList>
    </citation>
    <scope>NUCLEOTIDE SEQUENCE [LARGE SCALE GENOMIC DNA]</scope>
    <source>
        <strain evidence="4 5">NSJ-176</strain>
    </source>
</reference>
<dbReference type="PANTHER" id="PTHR15427:SF33">
    <property type="entry name" value="COLLAGEN IV NC1 DOMAIN-CONTAINING PROTEIN"/>
    <property type="match status" value="1"/>
</dbReference>
<dbReference type="InterPro" id="IPR050392">
    <property type="entry name" value="Collagen/C1q_domain"/>
</dbReference>
<evidence type="ECO:0000256" key="1">
    <source>
        <dbReference type="ARBA" id="ARBA00004613"/>
    </source>
</evidence>
<dbReference type="PANTHER" id="PTHR15427">
    <property type="entry name" value="EMILIN ELASTIN MICROFIBRIL INTERFACE-LOCATED PROTEIN ELASTIN MICROFIBRIL INTERFACER"/>
    <property type="match status" value="1"/>
</dbReference>
<dbReference type="Proteomes" id="UP001202402">
    <property type="component" value="Unassembled WGS sequence"/>
</dbReference>
<gene>
    <name evidence="4" type="ORF">LQE99_03605</name>
</gene>
<dbReference type="RefSeq" id="WP_233509487.1">
    <property type="nucleotide sequence ID" value="NZ_JAKVPQ010000002.1"/>
</dbReference>
<dbReference type="InterPro" id="IPR008160">
    <property type="entry name" value="Collagen"/>
</dbReference>
<dbReference type="EMBL" id="JAKVPQ010000002">
    <property type="protein sequence ID" value="MCH4284219.1"/>
    <property type="molecule type" value="Genomic_DNA"/>
</dbReference>
<dbReference type="Pfam" id="PF01391">
    <property type="entry name" value="Collagen"/>
    <property type="match status" value="1"/>
</dbReference>
<evidence type="ECO:0000256" key="2">
    <source>
        <dbReference type="ARBA" id="ARBA00022525"/>
    </source>
</evidence>
<comment type="caution">
    <text evidence="4">The sequence shown here is derived from an EMBL/GenBank/DDBJ whole genome shotgun (WGS) entry which is preliminary data.</text>
</comment>